<proteinExistence type="predicted"/>
<dbReference type="Proteomes" id="UP001281147">
    <property type="component" value="Unassembled WGS sequence"/>
</dbReference>
<accession>A0ACC3N7C8</accession>
<organism evidence="1 2">
    <name type="scientific">Vermiconidia calcicola</name>
    <dbReference type="NCBI Taxonomy" id="1690605"/>
    <lineage>
        <taxon>Eukaryota</taxon>
        <taxon>Fungi</taxon>
        <taxon>Dikarya</taxon>
        <taxon>Ascomycota</taxon>
        <taxon>Pezizomycotina</taxon>
        <taxon>Dothideomycetes</taxon>
        <taxon>Dothideomycetidae</taxon>
        <taxon>Mycosphaerellales</taxon>
        <taxon>Extremaceae</taxon>
        <taxon>Vermiconidia</taxon>
    </lineage>
</organism>
<evidence type="ECO:0000313" key="1">
    <source>
        <dbReference type="EMBL" id="KAK3710697.1"/>
    </source>
</evidence>
<dbReference type="EMBL" id="JAUTXU010000082">
    <property type="protein sequence ID" value="KAK3710697.1"/>
    <property type="molecule type" value="Genomic_DNA"/>
</dbReference>
<comment type="caution">
    <text evidence="1">The sequence shown here is derived from an EMBL/GenBank/DDBJ whole genome shotgun (WGS) entry which is preliminary data.</text>
</comment>
<reference evidence="1" key="1">
    <citation type="submission" date="2023-07" db="EMBL/GenBank/DDBJ databases">
        <title>Black Yeasts Isolated from many extreme environments.</title>
        <authorList>
            <person name="Coleine C."/>
            <person name="Stajich J.E."/>
            <person name="Selbmann L."/>
        </authorList>
    </citation>
    <scope>NUCLEOTIDE SEQUENCE</scope>
    <source>
        <strain evidence="1">CCFEE 5714</strain>
    </source>
</reference>
<name>A0ACC3N7C8_9PEZI</name>
<gene>
    <name evidence="1" type="ORF">LTR37_010116</name>
</gene>
<evidence type="ECO:0000313" key="2">
    <source>
        <dbReference type="Proteomes" id="UP001281147"/>
    </source>
</evidence>
<keyword evidence="2" id="KW-1185">Reference proteome</keyword>
<protein>
    <submittedName>
        <fullName evidence="1">Uncharacterized protein</fullName>
    </submittedName>
</protein>
<sequence>MTLPRRLKRYLRRKARQSGVPRRTSLRHGPQRVNIIAVQSKAATCINKQPQNEETKPGRFHQQQSRLLNLPPGLRNKVYQHSLQEPGIIPIRHRSKLNLPVWINASKQLRNESYKMWYTINHFCLRIAHLDSTPFIGLSRYLGGNDIQPNLGINFAESYNLDNLMKWCKEVWEDNGISRYAMHHLPGGSLETAIVATNEVNMARDYRHLPRESYKRSLDTFRKTLCF</sequence>